<dbReference type="Gene3D" id="3.30.70.270">
    <property type="match status" value="1"/>
</dbReference>
<dbReference type="NCBIfam" id="TIGR00254">
    <property type="entry name" value="GGDEF"/>
    <property type="match status" value="1"/>
</dbReference>
<dbReference type="SUPFAM" id="SSF55073">
    <property type="entry name" value="Nucleotide cyclase"/>
    <property type="match status" value="1"/>
</dbReference>
<evidence type="ECO:0000256" key="1">
    <source>
        <dbReference type="ARBA" id="ARBA00012528"/>
    </source>
</evidence>
<dbReference type="Pfam" id="PF01590">
    <property type="entry name" value="GAF"/>
    <property type="match status" value="1"/>
</dbReference>
<dbReference type="EC" id="2.7.7.65" evidence="1"/>
<organism evidence="4 5">
    <name type="scientific">Neorhizobium lilium</name>
    <dbReference type="NCBI Taxonomy" id="2503024"/>
    <lineage>
        <taxon>Bacteria</taxon>
        <taxon>Pseudomonadati</taxon>
        <taxon>Pseudomonadota</taxon>
        <taxon>Alphaproteobacteria</taxon>
        <taxon>Hyphomicrobiales</taxon>
        <taxon>Rhizobiaceae</taxon>
        <taxon>Rhizobium/Agrobacterium group</taxon>
        <taxon>Neorhizobium</taxon>
    </lineage>
</organism>
<comment type="caution">
    <text evidence="4">The sequence shown here is derived from an EMBL/GenBank/DDBJ whole genome shotgun (WGS) entry which is preliminary data.</text>
</comment>
<dbReference type="InterPro" id="IPR003018">
    <property type="entry name" value="GAF"/>
</dbReference>
<dbReference type="PANTHER" id="PTHR45138:SF9">
    <property type="entry name" value="DIGUANYLATE CYCLASE DGCM-RELATED"/>
    <property type="match status" value="1"/>
</dbReference>
<evidence type="ECO:0000256" key="2">
    <source>
        <dbReference type="ARBA" id="ARBA00034247"/>
    </source>
</evidence>
<dbReference type="Pfam" id="PF00990">
    <property type="entry name" value="GGDEF"/>
    <property type="match status" value="1"/>
</dbReference>
<dbReference type="SUPFAM" id="SSF55781">
    <property type="entry name" value="GAF domain-like"/>
    <property type="match status" value="1"/>
</dbReference>
<dbReference type="Proteomes" id="UP000287687">
    <property type="component" value="Unassembled WGS sequence"/>
</dbReference>
<gene>
    <name evidence="4" type="ORF">EPK99_11245</name>
</gene>
<dbReference type="OrthoDB" id="315417at2"/>
<dbReference type="FunFam" id="3.30.70.270:FF:000001">
    <property type="entry name" value="Diguanylate cyclase domain protein"/>
    <property type="match status" value="1"/>
</dbReference>
<evidence type="ECO:0000313" key="4">
    <source>
        <dbReference type="EMBL" id="RWX79133.1"/>
    </source>
</evidence>
<accession>A0A3S3T0I8</accession>
<dbReference type="PROSITE" id="PS50887">
    <property type="entry name" value="GGDEF"/>
    <property type="match status" value="1"/>
</dbReference>
<evidence type="ECO:0000259" key="3">
    <source>
        <dbReference type="PROSITE" id="PS50887"/>
    </source>
</evidence>
<comment type="catalytic activity">
    <reaction evidence="2">
        <text>2 GTP = 3',3'-c-di-GMP + 2 diphosphate</text>
        <dbReference type="Rhea" id="RHEA:24898"/>
        <dbReference type="ChEBI" id="CHEBI:33019"/>
        <dbReference type="ChEBI" id="CHEBI:37565"/>
        <dbReference type="ChEBI" id="CHEBI:58805"/>
        <dbReference type="EC" id="2.7.7.65"/>
    </reaction>
</comment>
<proteinExistence type="predicted"/>
<dbReference type="CDD" id="cd01949">
    <property type="entry name" value="GGDEF"/>
    <property type="match status" value="1"/>
</dbReference>
<dbReference type="SMART" id="SM00065">
    <property type="entry name" value="GAF"/>
    <property type="match status" value="1"/>
</dbReference>
<reference evidence="4 5" key="1">
    <citation type="submission" date="2019-01" db="EMBL/GenBank/DDBJ databases">
        <title>The draft genome of Rhizobium sp. 24NR.</title>
        <authorList>
            <person name="Liu L."/>
            <person name="Liang L."/>
            <person name="Shi S."/>
            <person name="Xu L."/>
            <person name="Wang X."/>
            <person name="Li L."/>
            <person name="Zhang X."/>
        </authorList>
    </citation>
    <scope>NUCLEOTIDE SEQUENCE [LARGE SCALE GENOMIC DNA]</scope>
    <source>
        <strain evidence="4 5">24NR</strain>
    </source>
</reference>
<sequence>MVQARTFGRSSAELQQETARLAALDHLDILDTPRDESFERYVRLIKEIFTVDIAIVSFMDAHRQWYKACSGLGGDEVAREDTFCRYVVDSGEAIIVPDTTKDSRFSGHPAVTGPEQIRFYAGMPLKTPQGYVVGTLCAIDRRTRSFSARDAAILKELAELVMDRVELMESAATDSLTGALTRRGFKKEADQMISLALRHHHDLACIVLDIDHFKAVNDTHGHAAGDAVLNAVAAKCRTALRAGDLLGRLGGEEFAILLPHVDREGAMAVAEKLRAAVASEPVNGQHDPICVTASFGLSSLSIVVKDIETLLAQADAAMYQAKHDGRNRCIVWGSLQGDHITGARRRVLKAGSIIFNSRRSVVDCTVRSLGSDSAGLVVTNSVGLPSEFLLAIKGDGFETECRVIAQDTQNLEVAFR</sequence>
<dbReference type="InterPro" id="IPR029787">
    <property type="entry name" value="Nucleotide_cyclase"/>
</dbReference>
<dbReference type="EMBL" id="SBIP01000002">
    <property type="protein sequence ID" value="RWX79133.1"/>
    <property type="molecule type" value="Genomic_DNA"/>
</dbReference>
<dbReference type="Gene3D" id="3.30.450.40">
    <property type="match status" value="1"/>
</dbReference>
<name>A0A3S3T0I8_9HYPH</name>
<dbReference type="InterPro" id="IPR000160">
    <property type="entry name" value="GGDEF_dom"/>
</dbReference>
<dbReference type="InterPro" id="IPR029016">
    <property type="entry name" value="GAF-like_dom_sf"/>
</dbReference>
<keyword evidence="5" id="KW-1185">Reference proteome</keyword>
<dbReference type="GO" id="GO:0052621">
    <property type="term" value="F:diguanylate cyclase activity"/>
    <property type="evidence" value="ECO:0007669"/>
    <property type="project" value="UniProtKB-EC"/>
</dbReference>
<dbReference type="PANTHER" id="PTHR45138">
    <property type="entry name" value="REGULATORY COMPONENTS OF SENSORY TRANSDUCTION SYSTEM"/>
    <property type="match status" value="1"/>
</dbReference>
<dbReference type="RefSeq" id="WP_128443108.1">
    <property type="nucleotide sequence ID" value="NZ_SBIP01000002.1"/>
</dbReference>
<evidence type="ECO:0000313" key="5">
    <source>
        <dbReference type="Proteomes" id="UP000287687"/>
    </source>
</evidence>
<dbReference type="InterPro" id="IPR050469">
    <property type="entry name" value="Diguanylate_Cyclase"/>
</dbReference>
<protein>
    <recommendedName>
        <fullName evidence="1">diguanylate cyclase</fullName>
        <ecNumber evidence="1">2.7.7.65</ecNumber>
    </recommendedName>
</protein>
<dbReference type="SMART" id="SM00267">
    <property type="entry name" value="GGDEF"/>
    <property type="match status" value="1"/>
</dbReference>
<feature type="domain" description="GGDEF" evidence="3">
    <location>
        <begin position="201"/>
        <end position="334"/>
    </location>
</feature>
<dbReference type="AlphaFoldDB" id="A0A3S3T0I8"/>
<dbReference type="InterPro" id="IPR043128">
    <property type="entry name" value="Rev_trsase/Diguanyl_cyclase"/>
</dbReference>